<comment type="caution">
    <text evidence="10">The sequence shown here is derived from an EMBL/GenBank/DDBJ whole genome shotgun (WGS) entry which is preliminary data.</text>
</comment>
<dbReference type="GO" id="GO:0005886">
    <property type="term" value="C:plasma membrane"/>
    <property type="evidence" value="ECO:0007669"/>
    <property type="project" value="UniProtKB-SubCell"/>
</dbReference>
<evidence type="ECO:0000256" key="8">
    <source>
        <dbReference type="RuleBase" id="RU363032"/>
    </source>
</evidence>
<keyword evidence="6 8" id="KW-1133">Transmembrane helix</keyword>
<organism evidence="10 11">
    <name type="scientific">Candidatus Scatomorpha merdipullorum</name>
    <dbReference type="NCBI Taxonomy" id="2840927"/>
    <lineage>
        <taxon>Bacteria</taxon>
        <taxon>Bacillati</taxon>
        <taxon>Bacillota</taxon>
        <taxon>Clostridia</taxon>
        <taxon>Eubacteriales</taxon>
        <taxon>Candidatus Scatomorpha</taxon>
    </lineage>
</organism>
<dbReference type="InterPro" id="IPR035906">
    <property type="entry name" value="MetI-like_sf"/>
</dbReference>
<feature type="domain" description="ABC transmembrane type-1" evidence="9">
    <location>
        <begin position="58"/>
        <end position="257"/>
    </location>
</feature>
<dbReference type="EMBL" id="DVJK01000185">
    <property type="protein sequence ID" value="HIS67224.1"/>
    <property type="molecule type" value="Genomic_DNA"/>
</dbReference>
<dbReference type="PANTHER" id="PTHR43848">
    <property type="entry name" value="PUTRESCINE TRANSPORT SYSTEM PERMEASE PROTEIN POTI"/>
    <property type="match status" value="1"/>
</dbReference>
<dbReference type="PROSITE" id="PS50928">
    <property type="entry name" value="ABC_TM1"/>
    <property type="match status" value="1"/>
</dbReference>
<comment type="subcellular location">
    <subcellularLocation>
        <location evidence="1 8">Cell membrane</location>
        <topology evidence="1 8">Multi-pass membrane protein</topology>
    </subcellularLocation>
</comment>
<keyword evidence="4" id="KW-1003">Cell membrane</keyword>
<feature type="transmembrane region" description="Helical" evidence="8">
    <location>
        <begin position="7"/>
        <end position="28"/>
    </location>
</feature>
<dbReference type="GO" id="GO:0055085">
    <property type="term" value="P:transmembrane transport"/>
    <property type="evidence" value="ECO:0007669"/>
    <property type="project" value="InterPro"/>
</dbReference>
<evidence type="ECO:0000256" key="6">
    <source>
        <dbReference type="ARBA" id="ARBA00022989"/>
    </source>
</evidence>
<sequence length="272" mass="30241">MRRAGKVWTAIVLLFLYAPMIVLFVGSFNDGRDLSEFEGFTFDNYLDFFADSDSLRLLANSLILAVSSALIATLLGTMATLGIHALRGKMRRAVMTLTNIPLVNPEIVTGISLSLLFVFVGRSMLGTENILGFGTLLIAHVTFCLPYVILSVMPKLRQADPSLMDAAQDLGCTPVQGFFKVMLPELWPGIIAGAIMAFTMSLDDFVISYFTYSSDFSTLPVEIYAIVRKPVPPMYYAMFTLMFFLILVVMIGMNIVQARDEKRQVRKKLNQA</sequence>
<dbReference type="AlphaFoldDB" id="A0A9D1JWF5"/>
<dbReference type="Pfam" id="PF00528">
    <property type="entry name" value="BPD_transp_1"/>
    <property type="match status" value="1"/>
</dbReference>
<evidence type="ECO:0000256" key="3">
    <source>
        <dbReference type="ARBA" id="ARBA00022448"/>
    </source>
</evidence>
<dbReference type="Proteomes" id="UP000824001">
    <property type="component" value="Unassembled WGS sequence"/>
</dbReference>
<reference evidence="10" key="1">
    <citation type="submission" date="2020-10" db="EMBL/GenBank/DDBJ databases">
        <authorList>
            <person name="Gilroy R."/>
        </authorList>
    </citation>
    <scope>NUCLEOTIDE SEQUENCE</scope>
    <source>
        <strain evidence="10">ChiHjej10B9-9673</strain>
    </source>
</reference>
<evidence type="ECO:0000256" key="7">
    <source>
        <dbReference type="ARBA" id="ARBA00023136"/>
    </source>
</evidence>
<reference evidence="10" key="2">
    <citation type="journal article" date="2021" name="PeerJ">
        <title>Extensive microbial diversity within the chicken gut microbiome revealed by metagenomics and culture.</title>
        <authorList>
            <person name="Gilroy R."/>
            <person name="Ravi A."/>
            <person name="Getino M."/>
            <person name="Pursley I."/>
            <person name="Horton D.L."/>
            <person name="Alikhan N.F."/>
            <person name="Baker D."/>
            <person name="Gharbi K."/>
            <person name="Hall N."/>
            <person name="Watson M."/>
            <person name="Adriaenssens E.M."/>
            <person name="Foster-Nyarko E."/>
            <person name="Jarju S."/>
            <person name="Secka A."/>
            <person name="Antonio M."/>
            <person name="Oren A."/>
            <person name="Chaudhuri R.R."/>
            <person name="La Ragione R."/>
            <person name="Hildebrand F."/>
            <person name="Pallen M.J."/>
        </authorList>
    </citation>
    <scope>NUCLEOTIDE SEQUENCE</scope>
    <source>
        <strain evidence="10">ChiHjej10B9-9673</strain>
    </source>
</reference>
<keyword evidence="5 8" id="KW-0812">Transmembrane</keyword>
<name>A0A9D1JWF5_9FIRM</name>
<proteinExistence type="inferred from homology"/>
<dbReference type="InterPro" id="IPR051789">
    <property type="entry name" value="Bact_Polyamine_Transport"/>
</dbReference>
<evidence type="ECO:0000256" key="2">
    <source>
        <dbReference type="ARBA" id="ARBA00007069"/>
    </source>
</evidence>
<dbReference type="InterPro" id="IPR000515">
    <property type="entry name" value="MetI-like"/>
</dbReference>
<comment type="similarity">
    <text evidence="2">Belongs to the binding-protein-dependent transport system permease family. CysTW subfamily.</text>
</comment>
<accession>A0A9D1JWF5</accession>
<feature type="transmembrane region" description="Helical" evidence="8">
    <location>
        <begin position="130"/>
        <end position="150"/>
    </location>
</feature>
<evidence type="ECO:0000256" key="1">
    <source>
        <dbReference type="ARBA" id="ARBA00004651"/>
    </source>
</evidence>
<feature type="transmembrane region" description="Helical" evidence="8">
    <location>
        <begin position="186"/>
        <end position="210"/>
    </location>
</feature>
<evidence type="ECO:0000259" key="9">
    <source>
        <dbReference type="PROSITE" id="PS50928"/>
    </source>
</evidence>
<evidence type="ECO:0000256" key="4">
    <source>
        <dbReference type="ARBA" id="ARBA00022475"/>
    </source>
</evidence>
<dbReference type="PANTHER" id="PTHR43848:SF2">
    <property type="entry name" value="PUTRESCINE TRANSPORT SYSTEM PERMEASE PROTEIN POTI"/>
    <property type="match status" value="1"/>
</dbReference>
<evidence type="ECO:0000313" key="11">
    <source>
        <dbReference type="Proteomes" id="UP000824001"/>
    </source>
</evidence>
<gene>
    <name evidence="10" type="ORF">IAC18_06640</name>
</gene>
<keyword evidence="7 8" id="KW-0472">Membrane</keyword>
<feature type="transmembrane region" description="Helical" evidence="8">
    <location>
        <begin position="234"/>
        <end position="256"/>
    </location>
</feature>
<keyword evidence="3 8" id="KW-0813">Transport</keyword>
<evidence type="ECO:0000256" key="5">
    <source>
        <dbReference type="ARBA" id="ARBA00022692"/>
    </source>
</evidence>
<evidence type="ECO:0000313" key="10">
    <source>
        <dbReference type="EMBL" id="HIS67224.1"/>
    </source>
</evidence>
<dbReference type="CDD" id="cd06261">
    <property type="entry name" value="TM_PBP2"/>
    <property type="match status" value="1"/>
</dbReference>
<feature type="transmembrane region" description="Helical" evidence="8">
    <location>
        <begin position="62"/>
        <end position="86"/>
    </location>
</feature>
<dbReference type="Gene3D" id="1.10.3720.10">
    <property type="entry name" value="MetI-like"/>
    <property type="match status" value="1"/>
</dbReference>
<protein>
    <submittedName>
        <fullName evidence="10">ABC transporter permease</fullName>
    </submittedName>
</protein>
<feature type="transmembrane region" description="Helical" evidence="8">
    <location>
        <begin position="107"/>
        <end position="124"/>
    </location>
</feature>
<dbReference type="SUPFAM" id="SSF161098">
    <property type="entry name" value="MetI-like"/>
    <property type="match status" value="1"/>
</dbReference>